<comment type="subcellular location">
    <subcellularLocation>
        <location evidence="1">Cell membrane</location>
        <topology evidence="1">Multi-pass membrane protein</topology>
    </subcellularLocation>
</comment>
<evidence type="ECO:0000259" key="7">
    <source>
        <dbReference type="Pfam" id="PF00482"/>
    </source>
</evidence>
<keyword evidence="2" id="KW-1003">Cell membrane</keyword>
<evidence type="ECO:0000313" key="8">
    <source>
        <dbReference type="EMBL" id="MDR7301715.1"/>
    </source>
</evidence>
<dbReference type="AlphaFoldDB" id="A0AAE3ZD92"/>
<evidence type="ECO:0000256" key="4">
    <source>
        <dbReference type="ARBA" id="ARBA00022989"/>
    </source>
</evidence>
<dbReference type="GO" id="GO:0005886">
    <property type="term" value="C:plasma membrane"/>
    <property type="evidence" value="ECO:0007669"/>
    <property type="project" value="UniProtKB-SubCell"/>
</dbReference>
<keyword evidence="9" id="KW-1185">Reference proteome</keyword>
<feature type="transmembrane region" description="Helical" evidence="6">
    <location>
        <begin position="12"/>
        <end position="39"/>
    </location>
</feature>
<comment type="caution">
    <text evidence="8">The sequence shown here is derived from an EMBL/GenBank/DDBJ whole genome shotgun (WGS) entry which is preliminary data.</text>
</comment>
<dbReference type="PANTHER" id="PTHR35007">
    <property type="entry name" value="INTEGRAL MEMBRANE PROTEIN-RELATED"/>
    <property type="match status" value="1"/>
</dbReference>
<feature type="transmembrane region" description="Helical" evidence="6">
    <location>
        <begin position="162"/>
        <end position="188"/>
    </location>
</feature>
<dbReference type="PANTHER" id="PTHR35007:SF3">
    <property type="entry name" value="POSSIBLE CONSERVED ALANINE RICH MEMBRANE PROTEIN"/>
    <property type="match status" value="1"/>
</dbReference>
<reference evidence="8" key="1">
    <citation type="submission" date="2023-07" db="EMBL/GenBank/DDBJ databases">
        <title>Sequencing the genomes of 1000 actinobacteria strains.</title>
        <authorList>
            <person name="Klenk H.-P."/>
        </authorList>
    </citation>
    <scope>NUCLEOTIDE SEQUENCE</scope>
    <source>
        <strain evidence="8">DSM 45977</strain>
    </source>
</reference>
<evidence type="ECO:0000256" key="1">
    <source>
        <dbReference type="ARBA" id="ARBA00004651"/>
    </source>
</evidence>
<dbReference type="EMBL" id="JAVDXW010000001">
    <property type="protein sequence ID" value="MDR7301715.1"/>
    <property type="molecule type" value="Genomic_DNA"/>
</dbReference>
<evidence type="ECO:0000256" key="3">
    <source>
        <dbReference type="ARBA" id="ARBA00022692"/>
    </source>
</evidence>
<keyword evidence="3 6" id="KW-0812">Transmembrane</keyword>
<dbReference type="RefSeq" id="WP_310272603.1">
    <property type="nucleotide sequence ID" value="NZ_JAVDXW010000001.1"/>
</dbReference>
<organism evidence="8 9">
    <name type="scientific">Haloactinomyces albus</name>
    <dbReference type="NCBI Taxonomy" id="1352928"/>
    <lineage>
        <taxon>Bacteria</taxon>
        <taxon>Bacillati</taxon>
        <taxon>Actinomycetota</taxon>
        <taxon>Actinomycetes</taxon>
        <taxon>Actinopolysporales</taxon>
        <taxon>Actinopolysporaceae</taxon>
        <taxon>Haloactinomyces</taxon>
    </lineage>
</organism>
<gene>
    <name evidence="8" type="ORF">JOF55_001896</name>
</gene>
<dbReference type="Pfam" id="PF00482">
    <property type="entry name" value="T2SSF"/>
    <property type="match status" value="1"/>
</dbReference>
<evidence type="ECO:0000256" key="5">
    <source>
        <dbReference type="ARBA" id="ARBA00023136"/>
    </source>
</evidence>
<dbReference type="Proteomes" id="UP001180845">
    <property type="component" value="Unassembled WGS sequence"/>
</dbReference>
<feature type="domain" description="Type II secretion system protein GspF" evidence="7">
    <location>
        <begin position="63"/>
        <end position="181"/>
    </location>
</feature>
<accession>A0AAE3ZD92</accession>
<evidence type="ECO:0000256" key="2">
    <source>
        <dbReference type="ARBA" id="ARBA00022475"/>
    </source>
</evidence>
<sequence length="195" mass="20108">MGKRPLVTSAAVAIPIAGVLTCLVGWPVAVVVTPATGWLCHRLLKRRAHGSTDPLRLASGWDLLAAGLRAGLPIPATVRAVAAEFTGGAEAALLEVAECLALGADPVSAWERAMRHPDTVELARSARRAARTGSGLAGVAEGIAAQARASMDEHAQARAQRAAVWVSAPLGLCFLPAFLCLGVAPVVVGMLDRLM</sequence>
<keyword evidence="5 6" id="KW-0472">Membrane</keyword>
<evidence type="ECO:0000256" key="6">
    <source>
        <dbReference type="SAM" id="Phobius"/>
    </source>
</evidence>
<evidence type="ECO:0000313" key="9">
    <source>
        <dbReference type="Proteomes" id="UP001180845"/>
    </source>
</evidence>
<dbReference type="InterPro" id="IPR018076">
    <property type="entry name" value="T2SS_GspF_dom"/>
</dbReference>
<name>A0AAE3ZD92_9ACTN</name>
<proteinExistence type="predicted"/>
<keyword evidence="4 6" id="KW-1133">Transmembrane helix</keyword>
<protein>
    <submittedName>
        <fullName evidence="8">Pilus assembly protein TadC</fullName>
    </submittedName>
</protein>